<dbReference type="Proteomes" id="UP000229335">
    <property type="component" value="Unassembled WGS sequence"/>
</dbReference>
<gene>
    <name evidence="2" type="ORF">COU00_00650</name>
</gene>
<dbReference type="InterPro" id="IPR029058">
    <property type="entry name" value="AB_hydrolase_fold"/>
</dbReference>
<dbReference type="InterPro" id="IPR050266">
    <property type="entry name" value="AB_hydrolase_sf"/>
</dbReference>
<proteinExistence type="predicted"/>
<evidence type="ECO:0000259" key="1">
    <source>
        <dbReference type="Pfam" id="PF12697"/>
    </source>
</evidence>
<name>A0A2M6WN12_9BACT</name>
<dbReference type="PANTHER" id="PTHR43798">
    <property type="entry name" value="MONOACYLGLYCEROL LIPASE"/>
    <property type="match status" value="1"/>
</dbReference>
<evidence type="ECO:0000313" key="3">
    <source>
        <dbReference type="Proteomes" id="UP000229335"/>
    </source>
</evidence>
<dbReference type="EMBL" id="PFAS01000006">
    <property type="protein sequence ID" value="PIT94170.1"/>
    <property type="molecule type" value="Genomic_DNA"/>
</dbReference>
<reference evidence="3" key="1">
    <citation type="submission" date="2017-09" db="EMBL/GenBank/DDBJ databases">
        <title>Depth-based differentiation of microbial function through sediment-hosted aquifers and enrichment of novel symbionts in the deep terrestrial subsurface.</title>
        <authorList>
            <person name="Probst A.J."/>
            <person name="Ladd B."/>
            <person name="Jarett J.K."/>
            <person name="Geller-Mcgrath D.E."/>
            <person name="Sieber C.M.K."/>
            <person name="Emerson J.B."/>
            <person name="Anantharaman K."/>
            <person name="Thomas B.C."/>
            <person name="Malmstrom R."/>
            <person name="Stieglmeier M."/>
            <person name="Klingl A."/>
            <person name="Woyke T."/>
            <person name="Ryan C.M."/>
            <person name="Banfield J.F."/>
        </authorList>
    </citation>
    <scope>NUCLEOTIDE SEQUENCE [LARGE SCALE GENOMIC DNA]</scope>
</reference>
<dbReference type="AlphaFoldDB" id="A0A2M6WN12"/>
<organism evidence="2 3">
    <name type="scientific">Candidatus Falkowbacteria bacterium CG10_big_fil_rev_8_21_14_0_10_43_11</name>
    <dbReference type="NCBI Taxonomy" id="1974568"/>
    <lineage>
        <taxon>Bacteria</taxon>
        <taxon>Candidatus Falkowiibacteriota</taxon>
    </lineage>
</organism>
<dbReference type="GO" id="GO:0016787">
    <property type="term" value="F:hydrolase activity"/>
    <property type="evidence" value="ECO:0007669"/>
    <property type="project" value="UniProtKB-KW"/>
</dbReference>
<keyword evidence="2" id="KW-0378">Hydrolase</keyword>
<protein>
    <submittedName>
        <fullName evidence="2">Alpha/beta hydrolase</fullName>
    </submittedName>
</protein>
<comment type="caution">
    <text evidence="2">The sequence shown here is derived from an EMBL/GenBank/DDBJ whole genome shotgun (WGS) entry which is preliminary data.</text>
</comment>
<sequence length="282" mass="31482">MSHSGGTERQSLQFGFSSKKVRILTKRHRQMSKKIIINNLAVNYYERAGADGAPTLLFLHGWRSAGAVWQKLTEKLPNYNIYAPDFPGFGQSEAPKKNFTVGDYAGLVDGFIKKLGLNKVNIIGHSFGGRVAIKLAAKNPFYLDKLILADSAGVRQFSFSLMLKKIVAKTVSPIFQLKITQGARRIIYQKLSADDYLAAPDRRQTFLNIINEDLTPLLGKIKAPTLLIWGGDDKETPLNQARVMERSVPGSKLVVLKNAGHYGFLDQPEEFVKNLIDFINEK</sequence>
<dbReference type="GO" id="GO:0016020">
    <property type="term" value="C:membrane"/>
    <property type="evidence" value="ECO:0007669"/>
    <property type="project" value="TreeGrafter"/>
</dbReference>
<evidence type="ECO:0000313" key="2">
    <source>
        <dbReference type="EMBL" id="PIT94170.1"/>
    </source>
</evidence>
<dbReference type="PANTHER" id="PTHR43798:SF33">
    <property type="entry name" value="HYDROLASE, PUTATIVE (AFU_ORTHOLOGUE AFUA_2G14860)-RELATED"/>
    <property type="match status" value="1"/>
</dbReference>
<dbReference type="SUPFAM" id="SSF53474">
    <property type="entry name" value="alpha/beta-Hydrolases"/>
    <property type="match status" value="1"/>
</dbReference>
<feature type="domain" description="AB hydrolase-1" evidence="1">
    <location>
        <begin position="56"/>
        <end position="272"/>
    </location>
</feature>
<dbReference type="PRINTS" id="PR00111">
    <property type="entry name" value="ABHYDROLASE"/>
</dbReference>
<dbReference type="Gene3D" id="3.40.50.1820">
    <property type="entry name" value="alpha/beta hydrolase"/>
    <property type="match status" value="1"/>
</dbReference>
<dbReference type="InterPro" id="IPR000073">
    <property type="entry name" value="AB_hydrolase_1"/>
</dbReference>
<accession>A0A2M6WN12</accession>
<dbReference type="Pfam" id="PF12697">
    <property type="entry name" value="Abhydrolase_6"/>
    <property type="match status" value="1"/>
</dbReference>